<dbReference type="InterPro" id="IPR050167">
    <property type="entry name" value="Ser_Thr_protein_kinase"/>
</dbReference>
<dbReference type="Gene3D" id="1.10.510.10">
    <property type="entry name" value="Transferase(Phosphotransferase) domain 1"/>
    <property type="match status" value="3"/>
</dbReference>
<dbReference type="InterPro" id="IPR000719">
    <property type="entry name" value="Prot_kinase_dom"/>
</dbReference>
<dbReference type="GO" id="GO:0005737">
    <property type="term" value="C:cytoplasm"/>
    <property type="evidence" value="ECO:0007669"/>
    <property type="project" value="TreeGrafter"/>
</dbReference>
<dbReference type="GO" id="GO:0007165">
    <property type="term" value="P:signal transduction"/>
    <property type="evidence" value="ECO:0007669"/>
    <property type="project" value="TreeGrafter"/>
</dbReference>
<dbReference type="PANTHER" id="PTHR23257">
    <property type="entry name" value="SERINE-THREONINE PROTEIN KINASE"/>
    <property type="match status" value="1"/>
</dbReference>
<dbReference type="OrthoDB" id="4062651at2759"/>
<dbReference type="PROSITE" id="PS50011">
    <property type="entry name" value="PROTEIN_KINASE_DOM"/>
    <property type="match status" value="2"/>
</dbReference>
<dbReference type="Pfam" id="PF00069">
    <property type="entry name" value="Pkinase"/>
    <property type="match status" value="2"/>
</dbReference>
<organism evidence="2 3">
    <name type="scientific">Rhizophagus clarus</name>
    <dbReference type="NCBI Taxonomy" id="94130"/>
    <lineage>
        <taxon>Eukaryota</taxon>
        <taxon>Fungi</taxon>
        <taxon>Fungi incertae sedis</taxon>
        <taxon>Mucoromycota</taxon>
        <taxon>Glomeromycotina</taxon>
        <taxon>Glomeromycetes</taxon>
        <taxon>Glomerales</taxon>
        <taxon>Glomeraceae</taxon>
        <taxon>Rhizophagus</taxon>
    </lineage>
</organism>
<sequence>MRVTLKRLNYSHNLSVEYLNEIERQWYYYYTMLKSDVSRFYGMTKDPETKEFMMIIEFSKRNLRDILYNNFYISWKNKIRFLFELSRNLRKLHKLDYAHKNFHSGNILQKYNEYDNCDLTCYISDFGLSGPSYKQEINNNKVCGVLPYIAPEVLNGKPYTLSSDIYSFGIIMTEVSSGKPPFYERKHDIDLALEICNGFRPEFGKGTPEIYKKLAYRCMNAIPGQRPTVTELFKTLKFWYDSYDDDKEEEKFGYKGKDIKAMFKEADKKIPSISTSYEKNPDAIYTKVEVNINHKDCYNPPNSLWCKECIPSYIIEGWTSENYNIDEFIKDSIYNAKYYDYDNNKYPIFLEWVPFNRLKDIKQIGEGGFAKVYSALWIDGKAKYDKQDDGSWKKREPEPMKVALKKLNDSQNILAEYLNELKIHWDCNKKNTIDFLKFYGMTKDPETKEFIMIIYCHKDFHSGNILQIYNRLIETYTSYVSDFGLSGPSYKQKEDHKVCGVLPYIAPEVLNGESYTLSADIYSFGIIMTEFSSGKPPFYKRKHDATLSIKHMPTAFELYEILFFWNNSINLELMEVKKFGYKRKEIKAMFEEADKEIPNISTSYEKDPDAIYTSRVFTFSNLSKPINSPIITSYLNDEENNKDCQDSQIIDLEVPSSEDECDDHDDADDC</sequence>
<feature type="domain" description="Protein kinase" evidence="1">
    <location>
        <begin position="1"/>
        <end position="240"/>
    </location>
</feature>
<evidence type="ECO:0000313" key="3">
    <source>
        <dbReference type="Proteomes" id="UP000615446"/>
    </source>
</evidence>
<dbReference type="GO" id="GO:0004672">
    <property type="term" value="F:protein kinase activity"/>
    <property type="evidence" value="ECO:0007669"/>
    <property type="project" value="InterPro"/>
</dbReference>
<gene>
    <name evidence="2" type="ORF">RCL2_000814400</name>
</gene>
<accession>A0A8H3QIE5</accession>
<dbReference type="GO" id="GO:0005524">
    <property type="term" value="F:ATP binding"/>
    <property type="evidence" value="ECO:0007669"/>
    <property type="project" value="InterPro"/>
</dbReference>
<evidence type="ECO:0000313" key="2">
    <source>
        <dbReference type="EMBL" id="GES80883.1"/>
    </source>
</evidence>
<protein>
    <submittedName>
        <fullName evidence="2">Kinase-like domain-containing protein</fullName>
    </submittedName>
</protein>
<evidence type="ECO:0000259" key="1">
    <source>
        <dbReference type="PROSITE" id="PS50011"/>
    </source>
</evidence>
<dbReference type="EMBL" id="BLAL01000053">
    <property type="protein sequence ID" value="GES80883.1"/>
    <property type="molecule type" value="Genomic_DNA"/>
</dbReference>
<dbReference type="SUPFAM" id="SSF56112">
    <property type="entry name" value="Protein kinase-like (PK-like)"/>
    <property type="match status" value="2"/>
</dbReference>
<dbReference type="InterPro" id="IPR011009">
    <property type="entry name" value="Kinase-like_dom_sf"/>
</dbReference>
<dbReference type="Proteomes" id="UP000615446">
    <property type="component" value="Unassembled WGS sequence"/>
</dbReference>
<keyword evidence="2" id="KW-0808">Transferase</keyword>
<keyword evidence="2" id="KW-0418">Kinase</keyword>
<name>A0A8H3QIE5_9GLOM</name>
<proteinExistence type="predicted"/>
<reference evidence="2" key="1">
    <citation type="submission" date="2019-10" db="EMBL/GenBank/DDBJ databases">
        <title>Conservation and host-specific expression of non-tandemly repeated heterogenous ribosome RNA gene in arbuscular mycorrhizal fungi.</title>
        <authorList>
            <person name="Maeda T."/>
            <person name="Kobayashi Y."/>
            <person name="Nakagawa T."/>
            <person name="Ezawa T."/>
            <person name="Yamaguchi K."/>
            <person name="Bino T."/>
            <person name="Nishimoto Y."/>
            <person name="Shigenobu S."/>
            <person name="Kawaguchi M."/>
        </authorList>
    </citation>
    <scope>NUCLEOTIDE SEQUENCE</scope>
    <source>
        <strain evidence="2">HR1</strain>
    </source>
</reference>
<comment type="caution">
    <text evidence="2">The sequence shown here is derived from an EMBL/GenBank/DDBJ whole genome shotgun (WGS) entry which is preliminary data.</text>
</comment>
<feature type="domain" description="Protein kinase" evidence="1">
    <location>
        <begin position="308"/>
        <end position="600"/>
    </location>
</feature>
<dbReference type="AlphaFoldDB" id="A0A8H3QIE5"/>